<proteinExistence type="predicted"/>
<dbReference type="AlphaFoldDB" id="A0A8S0G2Z5"/>
<reference evidence="2 3" key="1">
    <citation type="submission" date="2020-01" db="EMBL/GenBank/DDBJ databases">
        <title>Dynamics of blaIMP-6 dissemination in carbapenem resistant Enterobacteriacea isolated from regional surveillance in Osaka, Japan.</title>
        <authorList>
            <person name="Abe R."/>
            <person name="Akeda Y."/>
            <person name="Sugawara Y."/>
            <person name="Yamamoto N."/>
            <person name="Tomono K."/>
            <person name="Takeuchi D."/>
            <person name="Kawahara R."/>
            <person name="Hamada S."/>
        </authorList>
    </citation>
    <scope>NUCLEOTIDE SEQUENCE [LARGE SCALE GENOMIC DNA]</scope>
    <source>
        <strain evidence="2 3">E300</strain>
    </source>
</reference>
<accession>A0A8S0G2Z5</accession>
<evidence type="ECO:0000259" key="1">
    <source>
        <dbReference type="Pfam" id="PF13861"/>
    </source>
</evidence>
<evidence type="ECO:0000313" key="3">
    <source>
        <dbReference type="Proteomes" id="UP000467488"/>
    </source>
</evidence>
<sequence>MEEMSVQANTNAVLMSNIQVMALGNLVGDDIMVQTTALQVSDQTINGRATLDDACTTADLHFTDAAGDDYTVSLIPEGSSSVGPGQVDFSINPADYGIPPGDYDVSVVTNTGEEEVPIEVSGEVEDVRIPLDGSSPVLNVAGVGEVPFTMISQFGVPDADSDDGVMSGAKLPDALRLSGLHETIESEWFCRPDKAFTPHPAFGARCLMRRLTRLIRPTSSRIFLCLHPFVGRIRRSRRIRQNNGHAAKI</sequence>
<evidence type="ECO:0000313" key="2">
    <source>
        <dbReference type="EMBL" id="BBU86388.1"/>
    </source>
</evidence>
<gene>
    <name evidence="2" type="ORF">EIMP300_77880</name>
</gene>
<name>A0A8S0G2Z5_ECOLX</name>
<feature type="domain" description="FlgD Tudor-like" evidence="1">
    <location>
        <begin position="19"/>
        <end position="151"/>
    </location>
</feature>
<dbReference type="AntiFam" id="ANF00064">
    <property type="entry name" value="Unclear, Possibly translation of poorly localized IS Element IS621"/>
</dbReference>
<organism evidence="2 3">
    <name type="scientific">Escherichia coli</name>
    <dbReference type="NCBI Taxonomy" id="562"/>
    <lineage>
        <taxon>Bacteria</taxon>
        <taxon>Pseudomonadati</taxon>
        <taxon>Pseudomonadota</taxon>
        <taxon>Gammaproteobacteria</taxon>
        <taxon>Enterobacterales</taxon>
        <taxon>Enterobacteriaceae</taxon>
        <taxon>Escherichia</taxon>
    </lineage>
</organism>
<dbReference type="Gene3D" id="2.60.40.4070">
    <property type="match status" value="1"/>
</dbReference>
<dbReference type="Proteomes" id="UP000467488">
    <property type="component" value="Chromosome"/>
</dbReference>
<dbReference type="Gene3D" id="2.30.30.910">
    <property type="match status" value="1"/>
</dbReference>
<protein>
    <recommendedName>
        <fullName evidence="1">FlgD Tudor-like domain-containing protein</fullName>
    </recommendedName>
</protein>
<dbReference type="EMBL" id="AP022360">
    <property type="protein sequence ID" value="BBU86388.1"/>
    <property type="molecule type" value="Genomic_DNA"/>
</dbReference>
<dbReference type="InterPro" id="IPR025963">
    <property type="entry name" value="FLgD_Tudor"/>
</dbReference>
<dbReference type="Pfam" id="PF13861">
    <property type="entry name" value="FLgD_tudor"/>
    <property type="match status" value="1"/>
</dbReference>